<feature type="domain" description="FMN-binding" evidence="7">
    <location>
        <begin position="92"/>
        <end position="173"/>
    </location>
</feature>
<dbReference type="GO" id="GO:0022900">
    <property type="term" value="P:electron transport chain"/>
    <property type="evidence" value="ECO:0007669"/>
    <property type="project" value="UniProtKB-UniRule"/>
</dbReference>
<keyword evidence="3 6" id="KW-0285">Flavoprotein</keyword>
<keyword evidence="6" id="KW-1133">Transmembrane helix</keyword>
<proteinExistence type="inferred from homology"/>
<sequence>MKDIIKMIAVLGLIAAVSAGLLSAINDFTAPIIEENIEQRRNELLAEVIEADKFEAVMEDEPIDGEEPKEIYSEAFKNGDLVGYVVEVAASGYGTDPINMLVGVNTDYEITGIAILSHAETPGLGDLAFDDEYVKKLEGRDLEQGFGDIDVITGATASSRAVITGARNALEDLTEALGVTDEVVIDLAEIPDGVYEGAGQGYAGEISVSIEVSGGELISVEVLEHTETDGIADPALEQVPSSMVDEQELDVDTVSGATATSEGIIEAVKDALSEFGGEAEVDMDNLEDGTYAGEADGFGGVLEVEVVVEGGEVIDITYTHNDTPDYADDALPTVAQEIKELQSLNVDTSTGATVSSEALVAAVEEALLQASGSATSKDDSDDDAEEVSLNLEEVTLSDIDDGTYTGEGQGFESTITVEVTVQGGEITDLTFDHDDTPNFADEQLPHIVEEIKSEQSLAVDIETGATYSASGLIDAVIDALPLEAN</sequence>
<dbReference type="PANTHER" id="PTHR36118:SF1">
    <property type="entry name" value="ION-TRANSLOCATING OXIDOREDUCTASE COMPLEX SUBUNIT G"/>
    <property type="match status" value="1"/>
</dbReference>
<evidence type="ECO:0000256" key="3">
    <source>
        <dbReference type="ARBA" id="ARBA00022630"/>
    </source>
</evidence>
<organism evidence="8">
    <name type="scientific">Proteinivorax tanatarense</name>
    <dbReference type="NCBI Taxonomy" id="1260629"/>
    <lineage>
        <taxon>Bacteria</taxon>
        <taxon>Bacillati</taxon>
        <taxon>Bacillota</taxon>
        <taxon>Clostridia</taxon>
        <taxon>Eubacteriales</taxon>
        <taxon>Proteinivoracaceae</taxon>
        <taxon>Proteinivorax</taxon>
    </lineage>
</organism>
<keyword evidence="6" id="KW-1278">Translocase</keyword>
<gene>
    <name evidence="6" type="primary">rnfG</name>
    <name evidence="8" type="ORF">PRVXT_001792</name>
</gene>
<keyword evidence="1 6" id="KW-0813">Transport</keyword>
<evidence type="ECO:0000256" key="1">
    <source>
        <dbReference type="ARBA" id="ARBA00022448"/>
    </source>
</evidence>
<evidence type="ECO:0000313" key="8">
    <source>
        <dbReference type="EMBL" id="XBX73790.1"/>
    </source>
</evidence>
<keyword evidence="6" id="KW-0812">Transmembrane</keyword>
<feature type="modified residue" description="FMN phosphoryl threonine" evidence="6">
    <location>
        <position position="156"/>
    </location>
</feature>
<dbReference type="EC" id="7.-.-.-" evidence="6"/>
<evidence type="ECO:0000256" key="6">
    <source>
        <dbReference type="HAMAP-Rule" id="MF_00479"/>
    </source>
</evidence>
<evidence type="ECO:0000259" key="7">
    <source>
        <dbReference type="SMART" id="SM00900"/>
    </source>
</evidence>
<dbReference type="SMART" id="SM00900">
    <property type="entry name" value="FMN_bind"/>
    <property type="match status" value="4"/>
</dbReference>
<protein>
    <recommendedName>
        <fullName evidence="6">Ion-translocating oxidoreductase complex subunit G</fullName>
        <ecNumber evidence="6">7.-.-.-</ecNumber>
    </recommendedName>
    <alternativeName>
        <fullName evidence="6">Rnf electron transport complex subunit G</fullName>
    </alternativeName>
</protein>
<name>A0AAU7VIH2_9FIRM</name>
<dbReference type="InterPro" id="IPR007329">
    <property type="entry name" value="FMN-bd"/>
</dbReference>
<dbReference type="Gene3D" id="3.90.1010.20">
    <property type="match status" value="4"/>
</dbReference>
<keyword evidence="2 6" id="KW-0597">Phosphoprotein</keyword>
<dbReference type="InterPro" id="IPR010209">
    <property type="entry name" value="Ion_transpt_RnfG/RsxG"/>
</dbReference>
<feature type="domain" description="FMN-binding" evidence="7">
    <location>
        <begin position="410"/>
        <end position="483"/>
    </location>
</feature>
<dbReference type="AlphaFoldDB" id="A0AAU7VIH2"/>
<dbReference type="PANTHER" id="PTHR36118">
    <property type="entry name" value="ION-TRANSLOCATING OXIDOREDUCTASE COMPLEX SUBUNIT G"/>
    <property type="match status" value="1"/>
</dbReference>
<comment type="cofactor">
    <cofactor evidence="6">
        <name>FMN</name>
        <dbReference type="ChEBI" id="CHEBI:58210"/>
    </cofactor>
</comment>
<accession>A0AAU7VIH2</accession>
<dbReference type="GO" id="GO:0005886">
    <property type="term" value="C:plasma membrane"/>
    <property type="evidence" value="ECO:0007669"/>
    <property type="project" value="UniProtKB-SubCell"/>
</dbReference>
<keyword evidence="6" id="KW-0472">Membrane</keyword>
<dbReference type="EMBL" id="CP158367">
    <property type="protein sequence ID" value="XBX73790.1"/>
    <property type="molecule type" value="Genomic_DNA"/>
</dbReference>
<keyword evidence="6" id="KW-1003">Cell membrane</keyword>
<reference evidence="8" key="2">
    <citation type="submission" date="2024-06" db="EMBL/GenBank/DDBJ databases">
        <authorList>
            <person name="Petrova K.O."/>
            <person name="Toshchakov S.V."/>
            <person name="Boltjanskaja Y.V."/>
            <person name="Kevbrin V."/>
        </authorList>
    </citation>
    <scope>NUCLEOTIDE SEQUENCE</scope>
    <source>
        <strain evidence="8">Z-910T</strain>
    </source>
</reference>
<feature type="domain" description="FMN-binding" evidence="7">
    <location>
        <begin position="297"/>
        <end position="370"/>
    </location>
</feature>
<comment type="subunit">
    <text evidence="6">The complex is composed of six subunits: RnfA, RnfB, RnfC, RnfD, RnfE and RnfG.</text>
</comment>
<comment type="similarity">
    <text evidence="6">Belongs to the RnfG family.</text>
</comment>
<reference evidence="8" key="1">
    <citation type="journal article" date="2013" name="Extremophiles">
        <title>Proteinivorax tanatarense gen. nov., sp. nov., an anaerobic, haloalkaliphilic, proteolytic bacterium isolated from a decaying algal bloom, and proposal of Proteinivoraceae fam. nov.</title>
        <authorList>
            <person name="Kevbrin V."/>
            <person name="Boltyanskaya Y."/>
            <person name="Zhilina T."/>
            <person name="Kolganova T."/>
            <person name="Lavrentjeva E."/>
            <person name="Kuznetsov B."/>
        </authorList>
    </citation>
    <scope>NUCLEOTIDE SEQUENCE</scope>
    <source>
        <strain evidence="8">Z-910T</strain>
    </source>
</reference>
<dbReference type="RefSeq" id="WP_350342552.1">
    <property type="nucleotide sequence ID" value="NZ_CP158367.1"/>
</dbReference>
<evidence type="ECO:0000256" key="2">
    <source>
        <dbReference type="ARBA" id="ARBA00022553"/>
    </source>
</evidence>
<comment type="subcellular location">
    <subcellularLocation>
        <location evidence="6">Cell membrane</location>
        <topology evidence="6">Single-pass membrane protein</topology>
    </subcellularLocation>
</comment>
<dbReference type="GO" id="GO:0009055">
    <property type="term" value="F:electron transfer activity"/>
    <property type="evidence" value="ECO:0007669"/>
    <property type="project" value="InterPro"/>
</dbReference>
<keyword evidence="5 6" id="KW-0249">Electron transport</keyword>
<evidence type="ECO:0000256" key="4">
    <source>
        <dbReference type="ARBA" id="ARBA00022643"/>
    </source>
</evidence>
<dbReference type="HAMAP" id="MF_00479">
    <property type="entry name" value="RsxG_RnfG"/>
    <property type="match status" value="1"/>
</dbReference>
<feature type="domain" description="FMN-binding" evidence="7">
    <location>
        <begin position="201"/>
        <end position="275"/>
    </location>
</feature>
<keyword evidence="4 6" id="KW-0288">FMN</keyword>
<dbReference type="Pfam" id="PF04205">
    <property type="entry name" value="FMN_bind"/>
    <property type="match status" value="4"/>
</dbReference>
<dbReference type="GO" id="GO:0010181">
    <property type="term" value="F:FMN binding"/>
    <property type="evidence" value="ECO:0007669"/>
    <property type="project" value="InterPro"/>
</dbReference>
<comment type="function">
    <text evidence="6">Part of a membrane-bound complex that couples electron transfer with translocation of ions across the membrane.</text>
</comment>
<evidence type="ECO:0000256" key="5">
    <source>
        <dbReference type="ARBA" id="ARBA00022982"/>
    </source>
</evidence>